<dbReference type="GO" id="GO:0017056">
    <property type="term" value="F:structural constituent of nuclear pore"/>
    <property type="evidence" value="ECO:0007669"/>
    <property type="project" value="InterPro"/>
</dbReference>
<protein>
    <submittedName>
        <fullName evidence="9">Nucleoporin NUP82</fullName>
    </submittedName>
</protein>
<comment type="subcellular location">
    <subcellularLocation>
        <location evidence="1">Nucleus</location>
        <location evidence="1">Nuclear pore complex</location>
    </subcellularLocation>
</comment>
<keyword evidence="6" id="KW-0906">Nuclear pore complex</keyword>
<dbReference type="PANTHER" id="PTHR13257:SF0">
    <property type="entry name" value="NUCLEAR PORE COMPLEX PROTEIN NUP88"/>
    <property type="match status" value="1"/>
</dbReference>
<evidence type="ECO:0000313" key="10">
    <source>
        <dbReference type="Proteomes" id="UP000054886"/>
    </source>
</evidence>
<keyword evidence="4" id="KW-0653">Protein transport</keyword>
<dbReference type="Proteomes" id="UP000054886">
    <property type="component" value="Unassembled WGS sequence"/>
</dbReference>
<evidence type="ECO:0000256" key="6">
    <source>
        <dbReference type="ARBA" id="ARBA00023132"/>
    </source>
</evidence>
<dbReference type="GO" id="GO:0006606">
    <property type="term" value="P:protein import into nucleus"/>
    <property type="evidence" value="ECO:0007669"/>
    <property type="project" value="EnsemblFungi"/>
</dbReference>
<dbReference type="VEuPathDB" id="FungiDB:B1J91_J05214g"/>
<evidence type="ECO:0000313" key="9">
    <source>
        <dbReference type="EMBL" id="KTB11107.1"/>
    </source>
</evidence>
<organism evidence="9 10">
    <name type="scientific">Candida glabrata</name>
    <name type="common">Yeast</name>
    <name type="synonym">Torulopsis glabrata</name>
    <dbReference type="NCBI Taxonomy" id="5478"/>
    <lineage>
        <taxon>Eukaryota</taxon>
        <taxon>Fungi</taxon>
        <taxon>Dikarya</taxon>
        <taxon>Ascomycota</taxon>
        <taxon>Saccharomycotina</taxon>
        <taxon>Saccharomycetes</taxon>
        <taxon>Saccharomycetales</taxon>
        <taxon>Saccharomycetaceae</taxon>
        <taxon>Nakaseomyces</taxon>
    </lineage>
</organism>
<evidence type="ECO:0000256" key="1">
    <source>
        <dbReference type="ARBA" id="ARBA00004567"/>
    </source>
</evidence>
<comment type="caution">
    <text evidence="9">The sequence shown here is derived from an EMBL/GenBank/DDBJ whole genome shotgun (WGS) entry which is preliminary data.</text>
</comment>
<dbReference type="GO" id="GO:0005829">
    <property type="term" value="C:cytosol"/>
    <property type="evidence" value="ECO:0007669"/>
    <property type="project" value="EnsemblFungi"/>
</dbReference>
<dbReference type="VEuPathDB" id="FungiDB:GWK60_J04983"/>
<dbReference type="GO" id="GO:0044614">
    <property type="term" value="C:nuclear pore cytoplasmic filaments"/>
    <property type="evidence" value="ECO:0007669"/>
    <property type="project" value="EnsemblFungi"/>
</dbReference>
<sequence>MSIPNILKNSEAFTGNAAQRFLFSSSDGTKIVSIADRGHLRWCHSTSTTYKSLDFDLQFEGKVEGAVSSTTADYVCIYNRDELHVLEVPWMYSGEENGLKHLCHIYSHKFDENHSIKQVLFHPKSYLDSTILVLTNDDSIFMINTDDNRSDKNMINLNSKNSALGLYDRINDIQKIIFSQDGLSLLILSAEEGCDIFTIFPCLPRRWDISLHEVDTLFAKSLLLYNNMNVNTTPQEKRNIVKQLNFMEKIRGQKTAFRNDKKPLILEDAYLNAQPQGPFSMTPYPNELYDFMATDINIIQITQNISLLAIAFSNGTVLLFLSDLEPIMSWDISRFPGSNSLALLEQIKLEITDNAKFLSIPGTYGKFVVTDNVKSNFFVNTCDWSTILAQIIDDSDIKLLANLKVKSNIENLQQLATTFKSIIYWKNENISCNYIISDKKIEELDMLDGISSTTKHKLIDQSNSQVESKLDLPELKNGLYEVKFARPLTEIQHYEQIYYKNLQNQNFTKIPLEIRSAPLKNSSNENQLESLTKISESYMKIISMAQTLGYIYRKRMIDSIEEFSRQIETTYQINKFWDNFEQIREVQNTKIDKVKEKQQKLMERLSSLYDKVEGQKEMGSMNNSNISAAESEWFAEIKRSVIEFNSYVRKASTNHQELEFIKEQQAQIANQKPDISSENGKEWNDLQQLLRTDLKIISEFEKKCDTAVNGINQLKI</sequence>
<accession>A0A0W0DBH5</accession>
<keyword evidence="3" id="KW-0509">mRNA transport</keyword>
<evidence type="ECO:0000256" key="4">
    <source>
        <dbReference type="ARBA" id="ARBA00022927"/>
    </source>
</evidence>
<keyword evidence="2" id="KW-0813">Transport</keyword>
<dbReference type="VEuPathDB" id="FungiDB:GVI51_J05005"/>
<dbReference type="InterPro" id="IPR037700">
    <property type="entry name" value="NUP88/NUP82"/>
</dbReference>
<proteinExistence type="predicted"/>
<evidence type="ECO:0000256" key="5">
    <source>
        <dbReference type="ARBA" id="ARBA00023010"/>
    </source>
</evidence>
<evidence type="ECO:0000256" key="3">
    <source>
        <dbReference type="ARBA" id="ARBA00022816"/>
    </source>
</evidence>
<dbReference type="GO" id="GO:0000055">
    <property type="term" value="P:ribosomal large subunit export from nucleus"/>
    <property type="evidence" value="ECO:0007669"/>
    <property type="project" value="EnsemblFungi"/>
</dbReference>
<dbReference type="GO" id="GO:0000056">
    <property type="term" value="P:ribosomal small subunit export from nucleus"/>
    <property type="evidence" value="ECO:0007669"/>
    <property type="project" value="EnsemblFungi"/>
</dbReference>
<dbReference type="VEuPathDB" id="FungiDB:CAGL0J05214g"/>
<dbReference type="EMBL" id="LLZZ01000043">
    <property type="protein sequence ID" value="KTB11107.1"/>
    <property type="molecule type" value="Genomic_DNA"/>
</dbReference>
<reference evidence="9 10" key="1">
    <citation type="submission" date="2015-10" db="EMBL/GenBank/DDBJ databases">
        <title>Draft genomes sequences of Candida glabrata isolates 1A, 1B, 2A, 2B, 3A and 3B.</title>
        <authorList>
            <person name="Haavelsrud O.E."/>
            <person name="Gaustad P."/>
        </authorList>
    </citation>
    <scope>NUCLEOTIDE SEQUENCE [LARGE SCALE GENOMIC DNA]</scope>
    <source>
        <strain evidence="9">910700640</strain>
    </source>
</reference>
<keyword evidence="5" id="KW-0811">Translocation</keyword>
<evidence type="ECO:0000256" key="8">
    <source>
        <dbReference type="SAM" id="Coils"/>
    </source>
</evidence>
<dbReference type="OrthoDB" id="341482at2759"/>
<dbReference type="GO" id="GO:0006611">
    <property type="term" value="P:protein export from nucleus"/>
    <property type="evidence" value="ECO:0007669"/>
    <property type="project" value="EnsemblFungi"/>
</dbReference>
<keyword evidence="8" id="KW-0175">Coiled coil</keyword>
<dbReference type="AlphaFoldDB" id="A0A0W0DBH5"/>
<dbReference type="PANTHER" id="PTHR13257">
    <property type="entry name" value="NUCLEOPORIN NUP84-RELATED"/>
    <property type="match status" value="1"/>
</dbReference>
<evidence type="ECO:0000256" key="2">
    <source>
        <dbReference type="ARBA" id="ARBA00022448"/>
    </source>
</evidence>
<dbReference type="GO" id="GO:0044612">
    <property type="term" value="C:nuclear pore linkers"/>
    <property type="evidence" value="ECO:0007669"/>
    <property type="project" value="EnsemblFungi"/>
</dbReference>
<keyword evidence="7" id="KW-0539">Nucleus</keyword>
<evidence type="ECO:0000256" key="7">
    <source>
        <dbReference type="ARBA" id="ARBA00023242"/>
    </source>
</evidence>
<name>A0A0W0DBH5_CANGB</name>
<dbReference type="GO" id="GO:0006406">
    <property type="term" value="P:mRNA export from nucleus"/>
    <property type="evidence" value="ECO:0007669"/>
    <property type="project" value="EnsemblFungi"/>
</dbReference>
<gene>
    <name evidence="9" type="ORF">AO440_002987</name>
</gene>
<feature type="coiled-coil region" evidence="8">
    <location>
        <begin position="584"/>
        <end position="615"/>
    </location>
</feature>